<accession>A0ABU6ADC0</accession>
<keyword evidence="3" id="KW-1185">Reference proteome</keyword>
<comment type="caution">
    <text evidence="2">The sequence shown here is derived from an EMBL/GenBank/DDBJ whole genome shotgun (WGS) entry which is preliminary data.</text>
</comment>
<sequence>MITPPAKTNSKRSVSQAQSSLAPAGPPPYFSLHAVNALLNLTELNAASCELIGTRFCGETSFQASRIRHVNFLEARFDSYVDFDHACFEEAVFQESLFYGRARFTFTQFASFDGESPSFGQNATFEYAKFYRSADFDCSQFGIESAPLREDALPSAKYGIKAFESGGVTFSKVKFFDSSELAFSELESERRESDRGVLIPPLPLG</sequence>
<evidence type="ECO:0000313" key="3">
    <source>
        <dbReference type="Proteomes" id="UP001327093"/>
    </source>
</evidence>
<protein>
    <submittedName>
        <fullName evidence="2">Pentapeptide repeat-containing protein</fullName>
    </submittedName>
</protein>
<feature type="region of interest" description="Disordered" evidence="1">
    <location>
        <begin position="1"/>
        <end position="20"/>
    </location>
</feature>
<dbReference type="Gene3D" id="2.160.20.80">
    <property type="entry name" value="E3 ubiquitin-protein ligase SopA"/>
    <property type="match status" value="1"/>
</dbReference>
<dbReference type="RefSeq" id="WP_324267003.1">
    <property type="nucleotide sequence ID" value="NZ_JAWLNX010000013.1"/>
</dbReference>
<gene>
    <name evidence="2" type="ORF">R4I43_19055</name>
</gene>
<reference evidence="2 3" key="1">
    <citation type="submission" date="2023-10" db="EMBL/GenBank/DDBJ databases">
        <title>Saccharopolyspora sp. nov., isolated from mangrove soil.</title>
        <authorList>
            <person name="Lu Y."/>
            <person name="Liu W."/>
        </authorList>
    </citation>
    <scope>NUCLEOTIDE SEQUENCE [LARGE SCALE GENOMIC DNA]</scope>
    <source>
        <strain evidence="2 3">S2-29</strain>
    </source>
</reference>
<organism evidence="2 3">
    <name type="scientific">Saccharopolyspora mangrovi</name>
    <dbReference type="NCBI Taxonomy" id="3082379"/>
    <lineage>
        <taxon>Bacteria</taxon>
        <taxon>Bacillati</taxon>
        <taxon>Actinomycetota</taxon>
        <taxon>Actinomycetes</taxon>
        <taxon>Pseudonocardiales</taxon>
        <taxon>Pseudonocardiaceae</taxon>
        <taxon>Saccharopolyspora</taxon>
    </lineage>
</organism>
<evidence type="ECO:0000256" key="1">
    <source>
        <dbReference type="SAM" id="MobiDB-lite"/>
    </source>
</evidence>
<proteinExistence type="predicted"/>
<name>A0ABU6ADC0_9PSEU</name>
<dbReference type="EMBL" id="JAWLNX010000013">
    <property type="protein sequence ID" value="MEB3369515.1"/>
    <property type="molecule type" value="Genomic_DNA"/>
</dbReference>
<evidence type="ECO:0000313" key="2">
    <source>
        <dbReference type="EMBL" id="MEB3369515.1"/>
    </source>
</evidence>
<dbReference type="Proteomes" id="UP001327093">
    <property type="component" value="Unassembled WGS sequence"/>
</dbReference>